<dbReference type="InterPro" id="IPR000477">
    <property type="entry name" value="RT_dom"/>
</dbReference>
<evidence type="ECO:0000313" key="3">
    <source>
        <dbReference type="Proteomes" id="UP000233551"/>
    </source>
</evidence>
<organism evidence="2 3">
    <name type="scientific">Punica granatum</name>
    <name type="common">Pomegranate</name>
    <dbReference type="NCBI Taxonomy" id="22663"/>
    <lineage>
        <taxon>Eukaryota</taxon>
        <taxon>Viridiplantae</taxon>
        <taxon>Streptophyta</taxon>
        <taxon>Embryophyta</taxon>
        <taxon>Tracheophyta</taxon>
        <taxon>Spermatophyta</taxon>
        <taxon>Magnoliopsida</taxon>
        <taxon>eudicotyledons</taxon>
        <taxon>Gunneridae</taxon>
        <taxon>Pentapetalae</taxon>
        <taxon>rosids</taxon>
        <taxon>malvids</taxon>
        <taxon>Myrtales</taxon>
        <taxon>Lythraceae</taxon>
        <taxon>Punica</taxon>
    </lineage>
</organism>
<dbReference type="PANTHER" id="PTHR24559">
    <property type="entry name" value="TRANSPOSON TY3-I GAG-POL POLYPROTEIN"/>
    <property type="match status" value="1"/>
</dbReference>
<sequence>MFYVDYRDLNKGSPKDNFPLPHIDILVDNTARHAQFSFMDGFSGYNQIRMAKEDKIKTTFTTMWGTFCYRVMPFGLKNAGATYQRAMVILFHDMMHKESKEGEDHLVNLKRLFDRLKEYKLRLNPAKCTFGT</sequence>
<dbReference type="InterPro" id="IPR043128">
    <property type="entry name" value="Rev_trsase/Diguanyl_cyclase"/>
</dbReference>
<feature type="domain" description="Reverse transcriptase" evidence="1">
    <location>
        <begin position="4"/>
        <end position="131"/>
    </location>
</feature>
<accession>A0A2I0KWF5</accession>
<dbReference type="SUPFAM" id="SSF56672">
    <property type="entry name" value="DNA/RNA polymerases"/>
    <property type="match status" value="1"/>
</dbReference>
<evidence type="ECO:0000313" key="2">
    <source>
        <dbReference type="EMBL" id="PKI72791.1"/>
    </source>
</evidence>
<comment type="caution">
    <text evidence="2">The sequence shown here is derived from an EMBL/GenBank/DDBJ whole genome shotgun (WGS) entry which is preliminary data.</text>
</comment>
<dbReference type="InterPro" id="IPR053134">
    <property type="entry name" value="RNA-dir_DNA_polymerase"/>
</dbReference>
<dbReference type="Gene3D" id="3.30.70.270">
    <property type="match status" value="1"/>
</dbReference>
<dbReference type="InterPro" id="IPR043502">
    <property type="entry name" value="DNA/RNA_pol_sf"/>
</dbReference>
<dbReference type="CDD" id="cd01647">
    <property type="entry name" value="RT_LTR"/>
    <property type="match status" value="1"/>
</dbReference>
<dbReference type="PANTHER" id="PTHR24559:SF457">
    <property type="entry name" value="RNA-DIRECTED DNA POLYMERASE HOMOLOG"/>
    <property type="match status" value="1"/>
</dbReference>
<name>A0A2I0KWF5_PUNGR</name>
<dbReference type="STRING" id="22663.A0A2I0KWF5"/>
<protein>
    <recommendedName>
        <fullName evidence="1">Reverse transcriptase domain-containing protein</fullName>
    </recommendedName>
</protein>
<dbReference type="AlphaFoldDB" id="A0A2I0KWF5"/>
<evidence type="ECO:0000259" key="1">
    <source>
        <dbReference type="Pfam" id="PF00078"/>
    </source>
</evidence>
<gene>
    <name evidence="2" type="ORF">CRG98_006820</name>
</gene>
<keyword evidence="3" id="KW-1185">Reference proteome</keyword>
<dbReference type="EMBL" id="PGOL01000309">
    <property type="protein sequence ID" value="PKI72791.1"/>
    <property type="molecule type" value="Genomic_DNA"/>
</dbReference>
<reference evidence="2 3" key="1">
    <citation type="submission" date="2017-11" db="EMBL/GenBank/DDBJ databases">
        <title>De-novo sequencing of pomegranate (Punica granatum L.) genome.</title>
        <authorList>
            <person name="Akparov Z."/>
            <person name="Amiraslanov A."/>
            <person name="Hajiyeva S."/>
            <person name="Abbasov M."/>
            <person name="Kaur K."/>
            <person name="Hamwieh A."/>
            <person name="Solovyev V."/>
            <person name="Salamov A."/>
            <person name="Braich B."/>
            <person name="Kosarev P."/>
            <person name="Mahmoud A."/>
            <person name="Hajiyev E."/>
            <person name="Babayeva S."/>
            <person name="Izzatullayeva V."/>
            <person name="Mammadov A."/>
            <person name="Mammadov A."/>
            <person name="Sharifova S."/>
            <person name="Ojaghi J."/>
            <person name="Eynullazada K."/>
            <person name="Bayramov B."/>
            <person name="Abdulazimova A."/>
            <person name="Shahmuradov I."/>
        </authorList>
    </citation>
    <scope>NUCLEOTIDE SEQUENCE [LARGE SCALE GENOMIC DNA]</scope>
    <source>
        <strain evidence="3">cv. AG2017</strain>
        <tissue evidence="2">Leaf</tissue>
    </source>
</reference>
<dbReference type="Pfam" id="PF00078">
    <property type="entry name" value="RVT_1"/>
    <property type="match status" value="1"/>
</dbReference>
<proteinExistence type="predicted"/>
<dbReference type="Gene3D" id="3.10.10.10">
    <property type="entry name" value="HIV Type 1 Reverse Transcriptase, subunit A, domain 1"/>
    <property type="match status" value="1"/>
</dbReference>
<dbReference type="Proteomes" id="UP000233551">
    <property type="component" value="Unassembled WGS sequence"/>
</dbReference>